<dbReference type="Proteomes" id="UP000181942">
    <property type="component" value="Unassembled WGS sequence"/>
</dbReference>
<evidence type="ECO:0000313" key="2">
    <source>
        <dbReference type="Proteomes" id="UP000181942"/>
    </source>
</evidence>
<dbReference type="EMBL" id="FONR01000029">
    <property type="protein sequence ID" value="SFG79495.1"/>
    <property type="molecule type" value="Genomic_DNA"/>
</dbReference>
<protein>
    <submittedName>
        <fullName evidence="1">Uncharacterized protein</fullName>
    </submittedName>
</protein>
<sequence>MPSSQHTGLPDPDAARRVISEALTDLAGRIADQMQHHANATPRVPYDVRDWLVNMENILSRLPGDFKKFKGIWSSYSVAGGDIRSMTGGQIFGYILPSEYWNGAFPGSVPRDRWEERLRELRAGLVGLANILRTISPPALPRHKPPGFARLRDDVVAESVADQLAALISEGRLRYELVVDGRFSPSPSFEPGWDFRCHRALVAFLTTEVPQRFTEATDGLQGMEVIGHYDSGQFSSLFQRIHAAFIAIALDHLTEVLELMPKYAEDSGQGKRRDPVVYNTYLPNAQGVIVGEQRNFTQNNSTGIDPRAFIQLAGYVGQVSGALGLDEPDRMELERVTQELHEEATSDAPHVSRLRQLSGQIKDRLLEAGASMAATVGIQMAEQAIGALAQ</sequence>
<evidence type="ECO:0000313" key="1">
    <source>
        <dbReference type="EMBL" id="SFG79495.1"/>
    </source>
</evidence>
<reference evidence="1 2" key="1">
    <citation type="submission" date="2016-10" db="EMBL/GenBank/DDBJ databases">
        <authorList>
            <person name="de Groot N.N."/>
        </authorList>
    </citation>
    <scope>NUCLEOTIDE SEQUENCE [LARGE SCALE GENOMIC DNA]</scope>
    <source>
        <strain evidence="1 2">OK461</strain>
    </source>
</reference>
<organism evidence="1 2">
    <name type="scientific">Streptomyces mirabilis</name>
    <dbReference type="NCBI Taxonomy" id="68239"/>
    <lineage>
        <taxon>Bacteria</taxon>
        <taxon>Bacillati</taxon>
        <taxon>Actinomycetota</taxon>
        <taxon>Actinomycetes</taxon>
        <taxon>Kitasatosporales</taxon>
        <taxon>Streptomycetaceae</taxon>
        <taxon>Streptomyces</taxon>
    </lineage>
</organism>
<gene>
    <name evidence="1" type="ORF">SAMN02787118_1298</name>
</gene>
<accession>A0A1I2UQM5</accession>
<name>A0A1I2UQM5_9ACTN</name>
<dbReference type="AlphaFoldDB" id="A0A1I2UQM5"/>
<proteinExistence type="predicted"/>